<feature type="domain" description="AMP-binding enzyme C-terminal" evidence="4">
    <location>
        <begin position="404"/>
        <end position="476"/>
    </location>
</feature>
<keyword evidence="2 5" id="KW-0436">Ligase</keyword>
<comment type="similarity">
    <text evidence="1">Belongs to the ATP-dependent AMP-binding enzyme family.</text>
</comment>
<dbReference type="GO" id="GO:0031956">
    <property type="term" value="F:medium-chain fatty acid-CoA ligase activity"/>
    <property type="evidence" value="ECO:0007669"/>
    <property type="project" value="TreeGrafter"/>
</dbReference>
<evidence type="ECO:0000313" key="5">
    <source>
        <dbReference type="EMBL" id="GFJ78046.1"/>
    </source>
</evidence>
<accession>A0A6V8K7S6</accession>
<dbReference type="AlphaFoldDB" id="A0A6V8K7S6"/>
<dbReference type="PANTHER" id="PTHR43201:SF5">
    <property type="entry name" value="MEDIUM-CHAIN ACYL-COA LIGASE ACSF2, MITOCHONDRIAL"/>
    <property type="match status" value="1"/>
</dbReference>
<evidence type="ECO:0000256" key="1">
    <source>
        <dbReference type="ARBA" id="ARBA00006432"/>
    </source>
</evidence>
<dbReference type="InterPro" id="IPR020845">
    <property type="entry name" value="AMP-binding_CS"/>
</dbReference>
<evidence type="ECO:0000256" key="2">
    <source>
        <dbReference type="ARBA" id="ARBA00022598"/>
    </source>
</evidence>
<organism evidence="5 6">
    <name type="scientific">Phytohabitans houttuyneae</name>
    <dbReference type="NCBI Taxonomy" id="1076126"/>
    <lineage>
        <taxon>Bacteria</taxon>
        <taxon>Bacillati</taxon>
        <taxon>Actinomycetota</taxon>
        <taxon>Actinomycetes</taxon>
        <taxon>Micromonosporales</taxon>
        <taxon>Micromonosporaceae</taxon>
    </lineage>
</organism>
<evidence type="ECO:0000259" key="4">
    <source>
        <dbReference type="Pfam" id="PF13193"/>
    </source>
</evidence>
<dbReference type="InterPro" id="IPR042099">
    <property type="entry name" value="ANL_N_sf"/>
</dbReference>
<dbReference type="InterPro" id="IPR025110">
    <property type="entry name" value="AMP-bd_C"/>
</dbReference>
<dbReference type="Proteomes" id="UP000482800">
    <property type="component" value="Unassembled WGS sequence"/>
</dbReference>
<reference evidence="5 6" key="2">
    <citation type="submission" date="2020-03" db="EMBL/GenBank/DDBJ databases">
        <authorList>
            <person name="Ichikawa N."/>
            <person name="Kimura A."/>
            <person name="Kitahashi Y."/>
            <person name="Uohara A."/>
        </authorList>
    </citation>
    <scope>NUCLEOTIDE SEQUENCE [LARGE SCALE GENOMIC DNA]</scope>
    <source>
        <strain evidence="5 6">NBRC 108639</strain>
    </source>
</reference>
<comment type="caution">
    <text evidence="5">The sequence shown here is derived from an EMBL/GenBank/DDBJ whole genome shotgun (WGS) entry which is preliminary data.</text>
</comment>
<dbReference type="EMBL" id="BLPF01000001">
    <property type="protein sequence ID" value="GFJ78046.1"/>
    <property type="molecule type" value="Genomic_DNA"/>
</dbReference>
<dbReference type="Pfam" id="PF13193">
    <property type="entry name" value="AMP-binding_C"/>
    <property type="match status" value="1"/>
</dbReference>
<reference evidence="5 6" key="1">
    <citation type="submission" date="2020-03" db="EMBL/GenBank/DDBJ databases">
        <title>Whole genome shotgun sequence of Phytohabitans houttuyneae NBRC 108639.</title>
        <authorList>
            <person name="Komaki H."/>
            <person name="Tamura T."/>
        </authorList>
    </citation>
    <scope>NUCLEOTIDE SEQUENCE [LARGE SCALE GENOMIC DNA]</scope>
    <source>
        <strain evidence="5 6">NBRC 108639</strain>
    </source>
</reference>
<dbReference type="Gene3D" id="3.40.50.12780">
    <property type="entry name" value="N-terminal domain of ligase-like"/>
    <property type="match status" value="1"/>
</dbReference>
<dbReference type="Pfam" id="PF00501">
    <property type="entry name" value="AMP-binding"/>
    <property type="match status" value="1"/>
</dbReference>
<dbReference type="InterPro" id="IPR045851">
    <property type="entry name" value="AMP-bd_C_sf"/>
</dbReference>
<dbReference type="PANTHER" id="PTHR43201">
    <property type="entry name" value="ACYL-COA SYNTHETASE"/>
    <property type="match status" value="1"/>
</dbReference>
<evidence type="ECO:0000313" key="6">
    <source>
        <dbReference type="Proteomes" id="UP000482800"/>
    </source>
</evidence>
<name>A0A6V8K7S6_9ACTN</name>
<protein>
    <submittedName>
        <fullName evidence="5">O-succinylbenzoic acid--CoA ligase</fullName>
    </submittedName>
</protein>
<sequence length="505" mass="53736">MTRTGAHTLPAMLAARADLEPDRVAIETFGVGTLTFAQWRGAVDTAAGGLLESGLRRGDRVGLLFTSRDWIEYAIAYCAVQRAGGVCVPCPEQAPAADLRYLLDHCGAVGVLHSAQHPAPEVTSWRRTLADLQGPPDRAGSVRLNAGDLAQILYTSGTTGRPKGVAASHRNLVAGAAARGGRRPLAHSEHFLHAFPIGTNAGQTMLVNALDAKPAALTLPHFTPARFARLAEAYRVGSIFVVPAMAIELINSGALTGRDLSAVRLLGSTAAPLPPSVAATLAGLLPRAVIVNYYTSTEAAPAHTAMIFDPKRPDSVGRPIAEGLMIRGTDGEPLPTGEVGDVWLRNRHSRHYFRDEAASQAVFQDGWVRMGDRGRVDGEGFLYLTDRDPDVIKAGAHKVSTLHVEAALFEHPDVLDAAVLGVPHPVLGTAVATAIVARSPLRASDLRAFLLDRLAPYEVPAHVVFVDQLPRNPAGKVVKRHLSPLFTPEGEQAGAAVRRSVHVER</sequence>
<proteinExistence type="inferred from homology"/>
<dbReference type="Gene3D" id="3.30.300.30">
    <property type="match status" value="1"/>
</dbReference>
<dbReference type="PROSITE" id="PS00455">
    <property type="entry name" value="AMP_BINDING"/>
    <property type="match status" value="1"/>
</dbReference>
<dbReference type="InterPro" id="IPR000873">
    <property type="entry name" value="AMP-dep_synth/lig_dom"/>
</dbReference>
<dbReference type="GO" id="GO:0006631">
    <property type="term" value="P:fatty acid metabolic process"/>
    <property type="evidence" value="ECO:0007669"/>
    <property type="project" value="TreeGrafter"/>
</dbReference>
<evidence type="ECO:0000259" key="3">
    <source>
        <dbReference type="Pfam" id="PF00501"/>
    </source>
</evidence>
<feature type="domain" description="AMP-dependent synthetase/ligase" evidence="3">
    <location>
        <begin position="15"/>
        <end position="347"/>
    </location>
</feature>
<keyword evidence="6" id="KW-1185">Reference proteome</keyword>
<dbReference type="SUPFAM" id="SSF56801">
    <property type="entry name" value="Acetyl-CoA synthetase-like"/>
    <property type="match status" value="1"/>
</dbReference>
<gene>
    <name evidence="5" type="ORF">Phou_022260</name>
</gene>